<dbReference type="CDD" id="cd03241">
    <property type="entry name" value="ABC_RecN"/>
    <property type="match status" value="2"/>
</dbReference>
<comment type="function">
    <text evidence="1 9">May be involved in recombinational repair of damaged DNA.</text>
</comment>
<dbReference type="PANTHER" id="PTHR11059:SF0">
    <property type="entry name" value="DNA REPAIR PROTEIN RECN"/>
    <property type="match status" value="1"/>
</dbReference>
<dbReference type="AlphaFoldDB" id="A0A1E2VD06"/>
<dbReference type="InterPro" id="IPR004604">
    <property type="entry name" value="DNA_recomb/repair_RecN"/>
</dbReference>
<protein>
    <recommendedName>
        <fullName evidence="3 9">DNA repair protein RecN</fullName>
    </recommendedName>
    <alternativeName>
        <fullName evidence="8 9">Recombination protein N</fullName>
    </alternativeName>
</protein>
<dbReference type="SUPFAM" id="SSF52540">
    <property type="entry name" value="P-loop containing nucleoside triphosphate hydrolases"/>
    <property type="match status" value="2"/>
</dbReference>
<dbReference type="NCBIfam" id="NF008121">
    <property type="entry name" value="PRK10869.1"/>
    <property type="match status" value="1"/>
</dbReference>
<dbReference type="OrthoDB" id="9806954at2"/>
<proteinExistence type="inferred from homology"/>
<dbReference type="Gene3D" id="3.40.50.300">
    <property type="entry name" value="P-loop containing nucleotide triphosphate hydrolases"/>
    <property type="match status" value="2"/>
</dbReference>
<evidence type="ECO:0000256" key="10">
    <source>
        <dbReference type="SAM" id="Coils"/>
    </source>
</evidence>
<name>A0A1E2VD06_9GAMM</name>
<evidence type="ECO:0000256" key="9">
    <source>
        <dbReference type="PIRNR" id="PIRNR003128"/>
    </source>
</evidence>
<dbReference type="STRING" id="197479.BFW38_16555"/>
<feature type="coiled-coil region" evidence="10">
    <location>
        <begin position="169"/>
        <end position="233"/>
    </location>
</feature>
<dbReference type="GO" id="GO:0043590">
    <property type="term" value="C:bacterial nucleoid"/>
    <property type="evidence" value="ECO:0007669"/>
    <property type="project" value="TreeGrafter"/>
</dbReference>
<feature type="coiled-coil region" evidence="10">
    <location>
        <begin position="263"/>
        <end position="290"/>
    </location>
</feature>
<dbReference type="GO" id="GO:0006281">
    <property type="term" value="P:DNA repair"/>
    <property type="evidence" value="ECO:0007669"/>
    <property type="project" value="UniProtKB-KW"/>
</dbReference>
<dbReference type="GO" id="GO:0005524">
    <property type="term" value="F:ATP binding"/>
    <property type="evidence" value="ECO:0007669"/>
    <property type="project" value="UniProtKB-KW"/>
</dbReference>
<evidence type="ECO:0000256" key="2">
    <source>
        <dbReference type="ARBA" id="ARBA00009441"/>
    </source>
</evidence>
<keyword evidence="7 9" id="KW-0234">DNA repair</keyword>
<keyword evidence="6" id="KW-0067">ATP-binding</keyword>
<feature type="domain" description="RecF/RecN/SMC N-terminal" evidence="11">
    <location>
        <begin position="14"/>
        <end position="510"/>
    </location>
</feature>
<dbReference type="GO" id="GO:0009432">
    <property type="term" value="P:SOS response"/>
    <property type="evidence" value="ECO:0007669"/>
    <property type="project" value="UniProtKB-ARBA"/>
</dbReference>
<dbReference type="RefSeq" id="WP_068999884.1">
    <property type="nucleotide sequence ID" value="NZ_MDTQ01000001.1"/>
</dbReference>
<gene>
    <name evidence="12" type="ORF">BFW38_16555</name>
</gene>
<evidence type="ECO:0000256" key="8">
    <source>
        <dbReference type="ARBA" id="ARBA00033408"/>
    </source>
</evidence>
<keyword evidence="13" id="KW-1185">Reference proteome</keyword>
<dbReference type="InterPro" id="IPR003395">
    <property type="entry name" value="RecF/RecN/SMC_N"/>
</dbReference>
<comment type="similarity">
    <text evidence="2 9">Belongs to the RecN family.</text>
</comment>
<evidence type="ECO:0000256" key="1">
    <source>
        <dbReference type="ARBA" id="ARBA00003618"/>
    </source>
</evidence>
<dbReference type="PIRSF" id="PIRSF003128">
    <property type="entry name" value="RecN"/>
    <property type="match status" value="1"/>
</dbReference>
<comment type="caution">
    <text evidence="12">The sequence shown here is derived from an EMBL/GenBank/DDBJ whole genome shotgun (WGS) entry which is preliminary data.</text>
</comment>
<keyword evidence="5 9" id="KW-0227">DNA damage</keyword>
<organism evidence="12 13">
    <name type="scientific">Terasakiispira papahanaumokuakeensis</name>
    <dbReference type="NCBI Taxonomy" id="197479"/>
    <lineage>
        <taxon>Bacteria</taxon>
        <taxon>Pseudomonadati</taxon>
        <taxon>Pseudomonadota</taxon>
        <taxon>Gammaproteobacteria</taxon>
        <taxon>Oceanospirillales</taxon>
        <taxon>Terasakiispira</taxon>
    </lineage>
</organism>
<evidence type="ECO:0000259" key="11">
    <source>
        <dbReference type="Pfam" id="PF02463"/>
    </source>
</evidence>
<evidence type="ECO:0000256" key="4">
    <source>
        <dbReference type="ARBA" id="ARBA00022741"/>
    </source>
</evidence>
<dbReference type="Pfam" id="PF02463">
    <property type="entry name" value="SMC_N"/>
    <property type="match status" value="1"/>
</dbReference>
<dbReference type="PANTHER" id="PTHR11059">
    <property type="entry name" value="DNA REPAIR PROTEIN RECN"/>
    <property type="match status" value="1"/>
</dbReference>
<dbReference type="FunFam" id="3.40.50.300:FF:000356">
    <property type="entry name" value="DNA repair protein RecN"/>
    <property type="match status" value="1"/>
</dbReference>
<keyword evidence="4" id="KW-0547">Nucleotide-binding</keyword>
<reference evidence="12 13" key="1">
    <citation type="submission" date="2016-08" db="EMBL/GenBank/DDBJ databases">
        <authorList>
            <person name="Seilhamer J.J."/>
        </authorList>
    </citation>
    <scope>NUCLEOTIDE SEQUENCE [LARGE SCALE GENOMIC DNA]</scope>
    <source>
        <strain evidence="12 13">PH27A</strain>
    </source>
</reference>
<dbReference type="NCBIfam" id="TIGR00634">
    <property type="entry name" value="recN"/>
    <property type="match status" value="1"/>
</dbReference>
<dbReference type="InterPro" id="IPR027417">
    <property type="entry name" value="P-loop_NTPase"/>
</dbReference>
<sequence>MLTWLSIRQLAIVDHLELDFYHGMTVITGETGAGKSILLSALALALGDRADSDSVRHGATKAEVSARFDLKHMPQARQWLNEQSLNNDDEPNECLLRRVVMANGRSRAYINGHACAVTQLKLLGQHLIDIHGQHAHQSLLRKETHLQLLDAFAGLESRVEHYQQQFRQWHQVRRQLKQLKENHDSQQAQLQLLRYQVEELDQLALKPDELADLEAEQHALANAEQMIRDSEQAQALCDHEDGAALQQVTRALQLLEGLSMESLDNIRNMLNDAQIQLQEASAELQHWTSAIELDPERLMQVEQRLSLIYQTARKHHVLPEELADHHQQLQAQLNELTGSDTDLEALAEQQEALTQTLRREADNLTKARRDASLTLAQQVNQQLAYLGMQSSSFEVHLKTLEHFQAEGQDEIEFCIAPNPGQPAKPLIRIASGGELSRISLAIQVVTAQTTTVPTLVFDEVDVGISGATAEIVGRLLRQLSDRGQILCVTHLPQVAAQGHQHLHIHKHAQGDKTNTRMGFLDDAGRVSELARMLGGVNLSEQTLAHAREMLHQSQH</sequence>
<evidence type="ECO:0000256" key="6">
    <source>
        <dbReference type="ARBA" id="ARBA00022840"/>
    </source>
</evidence>
<dbReference type="Proteomes" id="UP000094291">
    <property type="component" value="Unassembled WGS sequence"/>
</dbReference>
<dbReference type="GO" id="GO:0006310">
    <property type="term" value="P:DNA recombination"/>
    <property type="evidence" value="ECO:0007669"/>
    <property type="project" value="InterPro"/>
</dbReference>
<keyword evidence="10" id="KW-0175">Coiled coil</keyword>
<accession>A0A1E2VD06</accession>
<evidence type="ECO:0000256" key="5">
    <source>
        <dbReference type="ARBA" id="ARBA00022763"/>
    </source>
</evidence>
<evidence type="ECO:0000313" key="13">
    <source>
        <dbReference type="Proteomes" id="UP000094291"/>
    </source>
</evidence>
<dbReference type="FunFam" id="3.40.50.300:FF:000319">
    <property type="entry name" value="DNA repair protein RecN"/>
    <property type="match status" value="1"/>
</dbReference>
<dbReference type="EMBL" id="MDTQ01000001">
    <property type="protein sequence ID" value="ODC04900.1"/>
    <property type="molecule type" value="Genomic_DNA"/>
</dbReference>
<evidence type="ECO:0000256" key="7">
    <source>
        <dbReference type="ARBA" id="ARBA00023204"/>
    </source>
</evidence>
<evidence type="ECO:0000313" key="12">
    <source>
        <dbReference type="EMBL" id="ODC04900.1"/>
    </source>
</evidence>
<evidence type="ECO:0000256" key="3">
    <source>
        <dbReference type="ARBA" id="ARBA00021315"/>
    </source>
</evidence>